<dbReference type="Proteomes" id="UP000469194">
    <property type="component" value="Unassembled WGS sequence"/>
</dbReference>
<sequence length="134" mass="15602">MLSGQQTFELLKTAYLRESELHRRFPDLRIPVSGHWDFENLWSEMRDRHPDLTMDDLTGETPDPELLADWESTVKRHSYRTVEGTVSFTPWDPTGAYDGQRVVPTVLTVTMDERNRRADFDAIDLIPRDGQSDH</sequence>
<accession>A0A6N9Z935</accession>
<protein>
    <submittedName>
        <fullName evidence="1">Uncharacterized protein</fullName>
    </submittedName>
</protein>
<gene>
    <name evidence="1" type="ORF">GFD25_11575</name>
</gene>
<evidence type="ECO:0000313" key="2">
    <source>
        <dbReference type="Proteomes" id="UP000469194"/>
    </source>
</evidence>
<name>A0A6N9Z935_9BIFI</name>
<dbReference type="AlphaFoldDB" id="A0A6N9Z935"/>
<dbReference type="EMBL" id="WHZW01000035">
    <property type="protein sequence ID" value="NEG90603.1"/>
    <property type="molecule type" value="Genomic_DNA"/>
</dbReference>
<reference evidence="1 2" key="1">
    <citation type="submission" date="2019-10" db="EMBL/GenBank/DDBJ databases">
        <title>Bifidobacterium from non-human primates.</title>
        <authorList>
            <person name="Modesto M."/>
        </authorList>
    </citation>
    <scope>NUCLEOTIDE SEQUENCE [LARGE SCALE GENOMIC DNA]</scope>
    <source>
        <strain evidence="1 2">TRE17</strain>
    </source>
</reference>
<comment type="caution">
    <text evidence="1">The sequence shown here is derived from an EMBL/GenBank/DDBJ whole genome shotgun (WGS) entry which is preliminary data.</text>
</comment>
<dbReference type="RefSeq" id="WP_163232998.1">
    <property type="nucleotide sequence ID" value="NZ_WHZW01000035.1"/>
</dbReference>
<organism evidence="1 2">
    <name type="scientific">Bifidobacterium aerophilum</name>
    <dbReference type="NCBI Taxonomy" id="1798155"/>
    <lineage>
        <taxon>Bacteria</taxon>
        <taxon>Bacillati</taxon>
        <taxon>Actinomycetota</taxon>
        <taxon>Actinomycetes</taxon>
        <taxon>Bifidobacteriales</taxon>
        <taxon>Bifidobacteriaceae</taxon>
        <taxon>Bifidobacterium</taxon>
    </lineage>
</organism>
<evidence type="ECO:0000313" key="1">
    <source>
        <dbReference type="EMBL" id="NEG90603.1"/>
    </source>
</evidence>
<proteinExistence type="predicted"/>
<keyword evidence="2" id="KW-1185">Reference proteome</keyword>